<sequence>MLKKIAIFSAFCVILPVHAASFDCKKAQAEIEQTICNDKDLSALDSQLGKTYNSLLKILAKKEASFLRQTQRYWAQTRENNCDIHNAACLAALYRQRLTTLDFFKSPDYLETPTGRASGIYQLGGNMEMVVEALSAQELAVNISGAEPTNGRWICDFGGQGTLENGVLAMKALDDAIVKVTFAKNQATVDEGEESLFCGMGGSLNGKYQKQ</sequence>
<dbReference type="PANTHER" id="PTHR37549">
    <property type="entry name" value="LIPOPROTEIN LPRI"/>
    <property type="match status" value="1"/>
</dbReference>
<dbReference type="AlphaFoldDB" id="I3CEE3"/>
<dbReference type="EMBL" id="JH600070">
    <property type="protein sequence ID" value="EIJ41986.1"/>
    <property type="molecule type" value="Genomic_DNA"/>
</dbReference>
<evidence type="ECO:0000313" key="3">
    <source>
        <dbReference type="EMBL" id="EIJ41986.1"/>
    </source>
</evidence>
<dbReference type="Proteomes" id="UP000005744">
    <property type="component" value="Unassembled WGS sequence"/>
</dbReference>
<feature type="signal peptide" evidence="1">
    <location>
        <begin position="1"/>
        <end position="19"/>
    </location>
</feature>
<proteinExistence type="predicted"/>
<keyword evidence="1" id="KW-0732">Signal</keyword>
<dbReference type="RefSeq" id="WP_002684436.1">
    <property type="nucleotide sequence ID" value="NZ_JH600070.1"/>
</dbReference>
<organism evidence="3 4">
    <name type="scientific">Beggiatoa alba B18LD</name>
    <dbReference type="NCBI Taxonomy" id="395493"/>
    <lineage>
        <taxon>Bacteria</taxon>
        <taxon>Pseudomonadati</taxon>
        <taxon>Pseudomonadota</taxon>
        <taxon>Gammaproteobacteria</taxon>
        <taxon>Thiotrichales</taxon>
        <taxon>Thiotrichaceae</taxon>
        <taxon>Beggiatoa</taxon>
    </lineage>
</organism>
<feature type="chain" id="PRO_5003668794" description="Lysozyme inhibitor LprI-like N-terminal domain-containing protein" evidence="1">
    <location>
        <begin position="20"/>
        <end position="211"/>
    </location>
</feature>
<reference evidence="3 4" key="1">
    <citation type="submission" date="2011-11" db="EMBL/GenBank/DDBJ databases">
        <title>Improved High-Quality Draft sequence of Beggiatoa alba B18lD.</title>
        <authorList>
            <consortium name="US DOE Joint Genome Institute"/>
            <person name="Lucas S."/>
            <person name="Han J."/>
            <person name="Lapidus A."/>
            <person name="Cheng J.-F."/>
            <person name="Goodwin L."/>
            <person name="Pitluck S."/>
            <person name="Peters L."/>
            <person name="Mikhailova N."/>
            <person name="Held B."/>
            <person name="Detter J.C."/>
            <person name="Han C."/>
            <person name="Tapia R."/>
            <person name="Land M."/>
            <person name="Hauser L."/>
            <person name="Kyrpides N."/>
            <person name="Ivanova N."/>
            <person name="Pagani I."/>
            <person name="Samuel K."/>
            <person name="Teske A."/>
            <person name="Mueller J."/>
            <person name="Woyke T."/>
        </authorList>
    </citation>
    <scope>NUCLEOTIDE SEQUENCE [LARGE SCALE GENOMIC DNA]</scope>
    <source>
        <strain evidence="3 4">B18LD</strain>
    </source>
</reference>
<evidence type="ECO:0000256" key="1">
    <source>
        <dbReference type="SAM" id="SignalP"/>
    </source>
</evidence>
<dbReference type="PANTHER" id="PTHR37549:SF1">
    <property type="entry name" value="LIPOPROTEIN LPRI"/>
    <property type="match status" value="1"/>
</dbReference>
<feature type="domain" description="Lysozyme inhibitor LprI-like N-terminal" evidence="2">
    <location>
        <begin position="24"/>
        <end position="101"/>
    </location>
</feature>
<dbReference type="eggNOG" id="COG4461">
    <property type="taxonomic scope" value="Bacteria"/>
</dbReference>
<dbReference type="OrthoDB" id="5622627at2"/>
<keyword evidence="4" id="KW-1185">Reference proteome</keyword>
<protein>
    <recommendedName>
        <fullName evidence="2">Lysozyme inhibitor LprI-like N-terminal domain-containing protein</fullName>
    </recommendedName>
</protein>
<dbReference type="GO" id="GO:0005576">
    <property type="term" value="C:extracellular region"/>
    <property type="evidence" value="ECO:0007669"/>
    <property type="project" value="TreeGrafter"/>
</dbReference>
<evidence type="ECO:0000259" key="2">
    <source>
        <dbReference type="Pfam" id="PF07007"/>
    </source>
</evidence>
<accession>I3CEE3</accession>
<gene>
    <name evidence="3" type="ORF">BegalDRAFT_1083</name>
</gene>
<dbReference type="STRING" id="395493.BegalDRAFT_1083"/>
<evidence type="ECO:0000313" key="4">
    <source>
        <dbReference type="Proteomes" id="UP000005744"/>
    </source>
</evidence>
<dbReference type="Pfam" id="PF07007">
    <property type="entry name" value="LprI"/>
    <property type="match status" value="1"/>
</dbReference>
<dbReference type="Gene3D" id="1.20.1270.180">
    <property type="match status" value="1"/>
</dbReference>
<dbReference type="InterPro" id="IPR052755">
    <property type="entry name" value="Lysozyme_Inhibitor_LprI"/>
</dbReference>
<name>I3CEE3_9GAMM</name>
<dbReference type="InterPro" id="IPR009739">
    <property type="entry name" value="LprI-like_N"/>
</dbReference>
<dbReference type="HOGENOM" id="CLU_105485_0_0_6"/>